<evidence type="ECO:0000313" key="2">
    <source>
        <dbReference type="Proteomes" id="UP001213681"/>
    </source>
</evidence>
<dbReference type="RefSeq" id="XP_056765224.1">
    <property type="nucleotide sequence ID" value="XM_056909520.1"/>
</dbReference>
<evidence type="ECO:0008006" key="3">
    <source>
        <dbReference type="Google" id="ProtNLM"/>
    </source>
</evidence>
<gene>
    <name evidence="1" type="ORF">N7458_006138</name>
</gene>
<evidence type="ECO:0000313" key="1">
    <source>
        <dbReference type="EMBL" id="KAJ5449689.1"/>
    </source>
</evidence>
<dbReference type="SUPFAM" id="SSF54909">
    <property type="entry name" value="Dimeric alpha+beta barrel"/>
    <property type="match status" value="1"/>
</dbReference>
<dbReference type="Proteomes" id="UP001213681">
    <property type="component" value="Unassembled WGS sequence"/>
</dbReference>
<dbReference type="AlphaFoldDB" id="A0AAD6C466"/>
<dbReference type="GeneID" id="81599763"/>
<sequence>MSKVNVLVFSKFCVPEDESLEDEKWANFYQILTQSPGHSRSKWGRISECPNYVLLVTIWDSPDALSQFKNSSSYHAYWTTLSRDSSIPPEVFEVDNSFILSWFYKRVMGNISIVTAYFPVLEASNNLERINAFSGLSVAGGLGPGAPPRRLPQRQNPKAYWVNDTRDRNGMEVKARLMVHFWTDTQKEQEFKERRNISGLTFWEEFEQQLRETGAIDWTEEHWDYSNLPSKDV</sequence>
<comment type="caution">
    <text evidence="1">The sequence shown here is derived from an EMBL/GenBank/DDBJ whole genome shotgun (WGS) entry which is preliminary data.</text>
</comment>
<accession>A0AAD6C466</accession>
<reference evidence="1" key="1">
    <citation type="submission" date="2022-12" db="EMBL/GenBank/DDBJ databases">
        <authorList>
            <person name="Petersen C."/>
        </authorList>
    </citation>
    <scope>NUCLEOTIDE SEQUENCE</scope>
    <source>
        <strain evidence="1">IBT 16125</strain>
    </source>
</reference>
<proteinExistence type="predicted"/>
<keyword evidence="2" id="KW-1185">Reference proteome</keyword>
<dbReference type="InterPro" id="IPR011008">
    <property type="entry name" value="Dimeric_a/b-barrel"/>
</dbReference>
<reference evidence="1" key="2">
    <citation type="journal article" date="2023" name="IMA Fungus">
        <title>Comparative genomic study of the Penicillium genus elucidates a diverse pangenome and 15 lateral gene transfer events.</title>
        <authorList>
            <person name="Petersen C."/>
            <person name="Sorensen T."/>
            <person name="Nielsen M.R."/>
            <person name="Sondergaard T.E."/>
            <person name="Sorensen J.L."/>
            <person name="Fitzpatrick D.A."/>
            <person name="Frisvad J.C."/>
            <person name="Nielsen K.L."/>
        </authorList>
    </citation>
    <scope>NUCLEOTIDE SEQUENCE</scope>
    <source>
        <strain evidence="1">IBT 16125</strain>
    </source>
</reference>
<name>A0AAD6C466_9EURO</name>
<dbReference type="Gene3D" id="3.30.70.100">
    <property type="match status" value="1"/>
</dbReference>
<protein>
    <recommendedName>
        <fullName evidence="3">ABM domain-containing protein</fullName>
    </recommendedName>
</protein>
<dbReference type="EMBL" id="JAPVEA010000006">
    <property type="protein sequence ID" value="KAJ5449689.1"/>
    <property type="molecule type" value="Genomic_DNA"/>
</dbReference>
<organism evidence="1 2">
    <name type="scientific">Penicillium daleae</name>
    <dbReference type="NCBI Taxonomy" id="63821"/>
    <lineage>
        <taxon>Eukaryota</taxon>
        <taxon>Fungi</taxon>
        <taxon>Dikarya</taxon>
        <taxon>Ascomycota</taxon>
        <taxon>Pezizomycotina</taxon>
        <taxon>Eurotiomycetes</taxon>
        <taxon>Eurotiomycetidae</taxon>
        <taxon>Eurotiales</taxon>
        <taxon>Aspergillaceae</taxon>
        <taxon>Penicillium</taxon>
    </lineage>
</organism>